<reference evidence="1" key="3">
    <citation type="submission" date="2025-09" db="UniProtKB">
        <authorList>
            <consortium name="Ensembl"/>
        </authorList>
    </citation>
    <scope>IDENTIFICATION</scope>
</reference>
<reference evidence="1" key="1">
    <citation type="journal article" date="2010" name="PLoS Biol.">
        <title>Multi-platform next-generation sequencing of the domestic turkey (Meleagris gallopavo): genome assembly and analysis.</title>
        <authorList>
            <person name="Dalloul R.A."/>
            <person name="Long J.A."/>
            <person name="Zimin A.V."/>
            <person name="Aslam L."/>
            <person name="Beal K."/>
            <person name="Blomberg L.A."/>
            <person name="Bouffard P."/>
            <person name="Burt D.W."/>
            <person name="Crasta O."/>
            <person name="Crooijmans R.P."/>
            <person name="Cooper K."/>
            <person name="Coulombe R.A."/>
            <person name="De S."/>
            <person name="Delany M.E."/>
            <person name="Dodgson J.B."/>
            <person name="Dong J.J."/>
            <person name="Evans C."/>
            <person name="Frederickson K.M."/>
            <person name="Flicek P."/>
            <person name="Florea L."/>
            <person name="Folkerts O."/>
            <person name="Groenen M.A."/>
            <person name="Harkins T.T."/>
            <person name="Herrero J."/>
            <person name="Hoffmann S."/>
            <person name="Megens H.J."/>
            <person name="Jiang A."/>
            <person name="de Jong P."/>
            <person name="Kaiser P."/>
            <person name="Kim H."/>
            <person name="Kim K.W."/>
            <person name="Kim S."/>
            <person name="Langenberger D."/>
            <person name="Lee M.K."/>
            <person name="Lee T."/>
            <person name="Mane S."/>
            <person name="Marcais G."/>
            <person name="Marz M."/>
            <person name="McElroy A.P."/>
            <person name="Modise T."/>
            <person name="Nefedov M."/>
            <person name="Notredame C."/>
            <person name="Paton I.R."/>
            <person name="Payne W.S."/>
            <person name="Pertea G."/>
            <person name="Prickett D."/>
            <person name="Puiu D."/>
            <person name="Qioa D."/>
            <person name="Raineri E."/>
            <person name="Ruffier M."/>
            <person name="Salzberg S.L."/>
            <person name="Schatz M.C."/>
            <person name="Scheuring C."/>
            <person name="Schmidt C.J."/>
            <person name="Schroeder S."/>
            <person name="Searle S.M."/>
            <person name="Smith E.J."/>
            <person name="Smith J."/>
            <person name="Sonstegard T.S."/>
            <person name="Stadler P.F."/>
            <person name="Tafer H."/>
            <person name="Tu Z.J."/>
            <person name="Van Tassell C.P."/>
            <person name="Vilella A.J."/>
            <person name="Williams K.P."/>
            <person name="Yorke J.A."/>
            <person name="Zhang L."/>
            <person name="Zhang H.B."/>
            <person name="Zhang X."/>
            <person name="Zhang Y."/>
            <person name="Reed K.M."/>
        </authorList>
    </citation>
    <scope>NUCLEOTIDE SEQUENCE [LARGE SCALE GENOMIC DNA]</scope>
</reference>
<protein>
    <submittedName>
        <fullName evidence="1">Uncharacterized protein</fullName>
    </submittedName>
</protein>
<accession>A0A803YDD8</accession>
<sequence>MSAHLQWMVVRNCSSFLIKRNHQTYSTVSAEPRRSFLFPFQDFSGPPRSFRASIVPLRDPRDPPVAFLSHTRSLVGPPRPPFFHPTAP</sequence>
<dbReference type="Proteomes" id="UP000001645">
    <property type="component" value="Unplaced"/>
</dbReference>
<proteinExistence type="predicted"/>
<reference evidence="1" key="2">
    <citation type="submission" date="2025-08" db="UniProtKB">
        <authorList>
            <consortium name="Ensembl"/>
        </authorList>
    </citation>
    <scope>IDENTIFICATION</scope>
</reference>
<organism evidence="1 2">
    <name type="scientific">Meleagris gallopavo</name>
    <name type="common">Wild turkey</name>
    <dbReference type="NCBI Taxonomy" id="9103"/>
    <lineage>
        <taxon>Eukaryota</taxon>
        <taxon>Metazoa</taxon>
        <taxon>Chordata</taxon>
        <taxon>Craniata</taxon>
        <taxon>Vertebrata</taxon>
        <taxon>Euteleostomi</taxon>
        <taxon>Archelosauria</taxon>
        <taxon>Archosauria</taxon>
        <taxon>Dinosauria</taxon>
        <taxon>Saurischia</taxon>
        <taxon>Theropoda</taxon>
        <taxon>Coelurosauria</taxon>
        <taxon>Aves</taxon>
        <taxon>Neognathae</taxon>
        <taxon>Galloanserae</taxon>
        <taxon>Galliformes</taxon>
        <taxon>Phasianidae</taxon>
        <taxon>Meleagridinae</taxon>
        <taxon>Meleagris</taxon>
    </lineage>
</organism>
<name>A0A803YDD8_MELGA</name>
<dbReference type="InParanoid" id="A0A803YDD8"/>
<evidence type="ECO:0000313" key="1">
    <source>
        <dbReference type="Ensembl" id="ENSMGAP00000029785.1"/>
    </source>
</evidence>
<dbReference type="GeneTree" id="ENSGT01070000257129"/>
<evidence type="ECO:0000313" key="2">
    <source>
        <dbReference type="Proteomes" id="UP000001645"/>
    </source>
</evidence>
<dbReference type="AlphaFoldDB" id="A0A803YDD8"/>
<dbReference type="Ensembl" id="ENSMGAT00000023527.1">
    <property type="protein sequence ID" value="ENSMGAP00000029785.1"/>
    <property type="gene ID" value="ENSMGAG00000020833.1"/>
</dbReference>
<dbReference type="Gene3D" id="3.30.390.110">
    <property type="match status" value="1"/>
</dbReference>
<keyword evidence="2" id="KW-1185">Reference proteome</keyword>